<keyword evidence="9" id="KW-1185">Reference proteome</keyword>
<evidence type="ECO:0000256" key="4">
    <source>
        <dbReference type="ARBA" id="ARBA00022692"/>
    </source>
</evidence>
<comment type="caution">
    <text evidence="8">The sequence shown here is derived from an EMBL/GenBank/DDBJ whole genome shotgun (WGS) entry which is preliminary data.</text>
</comment>
<dbReference type="Proteomes" id="UP000247781">
    <property type="component" value="Unassembled WGS sequence"/>
</dbReference>
<proteinExistence type="inferred from homology"/>
<name>A0A318H9H7_9MYCO</name>
<feature type="transmembrane region" description="Helical" evidence="7">
    <location>
        <begin position="54"/>
        <end position="81"/>
    </location>
</feature>
<keyword evidence="5 7" id="KW-1133">Transmembrane helix</keyword>
<comment type="subcellular location">
    <subcellularLocation>
        <location evidence="1">Cell membrane</location>
        <topology evidence="1">Multi-pass membrane protein</topology>
    </subcellularLocation>
</comment>
<keyword evidence="3" id="KW-1003">Cell membrane</keyword>
<feature type="transmembrane region" description="Helical" evidence="7">
    <location>
        <begin position="20"/>
        <end position="42"/>
    </location>
</feature>
<dbReference type="PANTHER" id="PTHR33452">
    <property type="entry name" value="OXIDOREDUCTASE CATD-RELATED"/>
    <property type="match status" value="1"/>
</dbReference>
<dbReference type="OrthoDB" id="9808524at2"/>
<sequence>MTRNLDARLNPHSQTVLSLFRIVFGILFALHGSAILFAWPIAMGPTAPVGTWPLWWAGVIELVTGLLVTVGLFTRIAAFVASGEMAFAYFTQHLPHGFSPYLPPFGNGGEPAILYCFAFFLLVFTGGGAYALDSRRRAGTVATTHGGLRGWRHRSR</sequence>
<dbReference type="GO" id="GO:0005886">
    <property type="term" value="C:plasma membrane"/>
    <property type="evidence" value="ECO:0007669"/>
    <property type="project" value="UniProtKB-SubCell"/>
</dbReference>
<feature type="transmembrane region" description="Helical" evidence="7">
    <location>
        <begin position="112"/>
        <end position="132"/>
    </location>
</feature>
<evidence type="ECO:0000256" key="2">
    <source>
        <dbReference type="ARBA" id="ARBA00006679"/>
    </source>
</evidence>
<dbReference type="Pfam" id="PF07681">
    <property type="entry name" value="DoxX"/>
    <property type="match status" value="1"/>
</dbReference>
<dbReference type="AlphaFoldDB" id="A0A318H9H7"/>
<evidence type="ECO:0000256" key="7">
    <source>
        <dbReference type="SAM" id="Phobius"/>
    </source>
</evidence>
<keyword evidence="4 7" id="KW-0812">Transmembrane</keyword>
<evidence type="ECO:0000313" key="9">
    <source>
        <dbReference type="Proteomes" id="UP000247781"/>
    </source>
</evidence>
<protein>
    <submittedName>
        <fullName evidence="8">Putative oxidoreductase</fullName>
    </submittedName>
</protein>
<dbReference type="EMBL" id="QJJU01000024">
    <property type="protein sequence ID" value="PXX02497.1"/>
    <property type="molecule type" value="Genomic_DNA"/>
</dbReference>
<reference evidence="8 9" key="2">
    <citation type="submission" date="2018-06" db="EMBL/GenBank/DDBJ databases">
        <title>Sequencing of bacterial isolates from soil warming experiment in Harvard Forest, Massachusetts, USA.</title>
        <authorList>
            <person name="Deangelis K.PhD."/>
        </authorList>
    </citation>
    <scope>NUCLEOTIDE SEQUENCE [LARGE SCALE GENOMIC DNA]</scope>
    <source>
        <strain evidence="8 9">GAS496</strain>
    </source>
</reference>
<evidence type="ECO:0000256" key="1">
    <source>
        <dbReference type="ARBA" id="ARBA00004651"/>
    </source>
</evidence>
<evidence type="ECO:0000256" key="5">
    <source>
        <dbReference type="ARBA" id="ARBA00022989"/>
    </source>
</evidence>
<keyword evidence="6 7" id="KW-0472">Membrane</keyword>
<dbReference type="RefSeq" id="WP_110319103.1">
    <property type="nucleotide sequence ID" value="NZ_QJJU01000024.1"/>
</dbReference>
<gene>
    <name evidence="8" type="ORF">C8E89_12443</name>
</gene>
<evidence type="ECO:0000313" key="8">
    <source>
        <dbReference type="EMBL" id="PXX02497.1"/>
    </source>
</evidence>
<organism evidence="8 9">
    <name type="scientific">Mycolicibacterium moriokaense</name>
    <dbReference type="NCBI Taxonomy" id="39691"/>
    <lineage>
        <taxon>Bacteria</taxon>
        <taxon>Bacillati</taxon>
        <taxon>Actinomycetota</taxon>
        <taxon>Actinomycetes</taxon>
        <taxon>Mycobacteriales</taxon>
        <taxon>Mycobacteriaceae</taxon>
        <taxon>Mycolicibacterium</taxon>
    </lineage>
</organism>
<dbReference type="PANTHER" id="PTHR33452:SF4">
    <property type="entry name" value="BLL4328 PROTEIN"/>
    <property type="match status" value="1"/>
</dbReference>
<dbReference type="InterPro" id="IPR032808">
    <property type="entry name" value="DoxX"/>
</dbReference>
<evidence type="ECO:0000256" key="3">
    <source>
        <dbReference type="ARBA" id="ARBA00022475"/>
    </source>
</evidence>
<evidence type="ECO:0000256" key="6">
    <source>
        <dbReference type="ARBA" id="ARBA00023136"/>
    </source>
</evidence>
<reference evidence="9" key="1">
    <citation type="submission" date="2018-05" db="EMBL/GenBank/DDBJ databases">
        <authorList>
            <person name="Deangelis K."/>
            <person name="Huntemann M."/>
            <person name="Clum A."/>
            <person name="Pillay M."/>
            <person name="Palaniappan K."/>
            <person name="Varghese N."/>
            <person name="Mikhailova N."/>
            <person name="Stamatis D."/>
            <person name="Reddy T."/>
            <person name="Daum C."/>
            <person name="Shapiro N."/>
            <person name="Ivanova N."/>
            <person name="Kyrpides N."/>
            <person name="Woyke T."/>
        </authorList>
    </citation>
    <scope>NUCLEOTIDE SEQUENCE [LARGE SCALE GENOMIC DNA]</scope>
    <source>
        <strain evidence="9">GAS496</strain>
    </source>
</reference>
<accession>A0A318H9H7</accession>
<dbReference type="InterPro" id="IPR051907">
    <property type="entry name" value="DoxX-like_oxidoreductase"/>
</dbReference>
<comment type="similarity">
    <text evidence="2">Belongs to the DoxX family.</text>
</comment>